<organism evidence="11 12">
    <name type="scientific">Melanopsichium pennsylvanicum</name>
    <dbReference type="NCBI Taxonomy" id="63383"/>
    <lineage>
        <taxon>Eukaryota</taxon>
        <taxon>Fungi</taxon>
        <taxon>Dikarya</taxon>
        <taxon>Basidiomycota</taxon>
        <taxon>Ustilaginomycotina</taxon>
        <taxon>Ustilaginomycetes</taxon>
        <taxon>Ustilaginales</taxon>
        <taxon>Ustilaginaceae</taxon>
        <taxon>Melanopsichium</taxon>
    </lineage>
</organism>
<evidence type="ECO:0000256" key="5">
    <source>
        <dbReference type="ARBA" id="ARBA00022777"/>
    </source>
</evidence>
<evidence type="ECO:0000256" key="4">
    <source>
        <dbReference type="ARBA" id="ARBA00022741"/>
    </source>
</evidence>
<evidence type="ECO:0000256" key="7">
    <source>
        <dbReference type="ARBA" id="ARBA00047899"/>
    </source>
</evidence>
<comment type="caution">
    <text evidence="11">The sequence shown here is derived from an EMBL/GenBank/DDBJ whole genome shotgun (WGS) entry which is preliminary data.</text>
</comment>
<name>A0AAJ4XLA5_9BASI</name>
<dbReference type="InterPro" id="IPR000719">
    <property type="entry name" value="Prot_kinase_dom"/>
</dbReference>
<dbReference type="Gene3D" id="3.30.200.20">
    <property type="entry name" value="Phosphorylase Kinase, domain 1"/>
    <property type="match status" value="1"/>
</dbReference>
<dbReference type="PROSITE" id="PS50011">
    <property type="entry name" value="PROTEIN_KINASE_DOM"/>
    <property type="match status" value="1"/>
</dbReference>
<keyword evidence="6" id="KW-0067">ATP-binding</keyword>
<evidence type="ECO:0000256" key="9">
    <source>
        <dbReference type="SAM" id="MobiDB-lite"/>
    </source>
</evidence>
<dbReference type="GO" id="GO:0072354">
    <property type="term" value="F:histone H3T3 kinase activity"/>
    <property type="evidence" value="ECO:0007669"/>
    <property type="project" value="TreeGrafter"/>
</dbReference>
<evidence type="ECO:0000259" key="10">
    <source>
        <dbReference type="PROSITE" id="PS50011"/>
    </source>
</evidence>
<keyword evidence="3" id="KW-0808">Transferase</keyword>
<evidence type="ECO:0000256" key="3">
    <source>
        <dbReference type="ARBA" id="ARBA00022679"/>
    </source>
</evidence>
<feature type="compositionally biased region" description="Polar residues" evidence="9">
    <location>
        <begin position="196"/>
        <end position="210"/>
    </location>
</feature>
<feature type="compositionally biased region" description="Basic and acidic residues" evidence="9">
    <location>
        <begin position="863"/>
        <end position="876"/>
    </location>
</feature>
<protein>
    <recommendedName>
        <fullName evidence="1">non-specific serine/threonine protein kinase</fullName>
        <ecNumber evidence="1">2.7.11.1</ecNumber>
    </recommendedName>
</protein>
<feature type="region of interest" description="Disordered" evidence="9">
    <location>
        <begin position="175"/>
        <end position="218"/>
    </location>
</feature>
<reference evidence="11" key="1">
    <citation type="submission" date="2023-10" db="EMBL/GenBank/DDBJ databases">
        <authorList>
            <person name="Guldener U."/>
        </authorList>
    </citation>
    <scope>NUCLEOTIDE SEQUENCE</scope>
    <source>
        <strain evidence="11">Mp4</strain>
    </source>
</reference>
<feature type="compositionally biased region" description="Basic residues" evidence="9">
    <location>
        <begin position="829"/>
        <end position="841"/>
    </location>
</feature>
<dbReference type="GO" id="GO:0005524">
    <property type="term" value="F:ATP binding"/>
    <property type="evidence" value="ECO:0007669"/>
    <property type="project" value="UniProtKB-KW"/>
</dbReference>
<dbReference type="Gene3D" id="1.10.510.10">
    <property type="entry name" value="Transferase(Phosphotransferase) domain 1"/>
    <property type="match status" value="1"/>
</dbReference>
<evidence type="ECO:0000313" key="12">
    <source>
        <dbReference type="Proteomes" id="UP001294444"/>
    </source>
</evidence>
<dbReference type="EMBL" id="OAPG01000005">
    <property type="protein sequence ID" value="SNX84213.1"/>
    <property type="molecule type" value="Genomic_DNA"/>
</dbReference>
<dbReference type="GO" id="GO:0005634">
    <property type="term" value="C:nucleus"/>
    <property type="evidence" value="ECO:0007669"/>
    <property type="project" value="TreeGrafter"/>
</dbReference>
<dbReference type="GO" id="GO:0000278">
    <property type="term" value="P:mitotic cell cycle"/>
    <property type="evidence" value="ECO:0007669"/>
    <property type="project" value="TreeGrafter"/>
</dbReference>
<keyword evidence="5 11" id="KW-0418">Kinase</keyword>
<dbReference type="SMART" id="SM01331">
    <property type="entry name" value="DUF3635"/>
    <property type="match status" value="1"/>
</dbReference>
<dbReference type="PANTHER" id="PTHR24419:SF18">
    <property type="entry name" value="SERINE_THREONINE-PROTEIN KINASE HASPIN"/>
    <property type="match status" value="1"/>
</dbReference>
<dbReference type="EC" id="2.7.11.1" evidence="1"/>
<keyword evidence="2" id="KW-0723">Serine/threonine-protein kinase</keyword>
<feature type="region of interest" description="Disordered" evidence="9">
    <location>
        <begin position="103"/>
        <end position="122"/>
    </location>
</feature>
<dbReference type="GO" id="GO:0005737">
    <property type="term" value="C:cytoplasm"/>
    <property type="evidence" value="ECO:0007669"/>
    <property type="project" value="TreeGrafter"/>
</dbReference>
<keyword evidence="4" id="KW-0547">Nucleotide-binding</keyword>
<evidence type="ECO:0000256" key="1">
    <source>
        <dbReference type="ARBA" id="ARBA00012513"/>
    </source>
</evidence>
<feature type="domain" description="Protein kinase" evidence="10">
    <location>
        <begin position="464"/>
        <end position="890"/>
    </location>
</feature>
<gene>
    <name evidence="11" type="ORF">MEPE_02921</name>
</gene>
<dbReference type="PANTHER" id="PTHR24419">
    <property type="entry name" value="INTERLEUKIN-1 RECEPTOR-ASSOCIATED KINASE"/>
    <property type="match status" value="1"/>
</dbReference>
<sequence length="890" mass="98307">MSFLSAHTKKVSVYGRKAEVRVINRNSTFNNLNNDENDPFGFFNAQPKPSITHGRSRASVLPAEPLSEHVDSKNDTNNQDPLDSRPASDQSAAYKIDNSSLSFQSASSSTSPPILAHSKAGPRMALASQAINTKEQSEAETQITFKPRKPALKTVQEDAQIMSTPKAKQVYTKRVAAQSPETATKPPRAKGLAPTSRATAVPSTDSTPLSRQPAARVPRRAAQQARMAIEDYDFTDRDMTPRRPVPTKSYFVEKARQLAELAAEQEKEFQQPEPVSATRLMRSRKSMAPTVRSNPRKSMAPRPSSRRTTAPATSAIDAIAILDSSLSSANGISDSSYEGGSTSQSSFSLIIPSYNVSEDPPPKRSAAAKAKALQNKRVTRRIVVDSDEEEDRAGIASDHEIEQDPALQLAAQVAELVVEEGDEVLERDSHLSELLTTVSQTKPEPFADTISRLRTFVGSAKMARRRLEKIGEASYSEVFKIPSSSDQEAVVLKIIPITSPSSQDSTVDTEDDLPYSSPAADVEREIRLMKLISSQTSHTDSFVSLQSAHIVRGSYPSTLLQAWDRWDAKRRTKTGEGAENVRPHVLGRTQVYALLVMTDGGVDLESLKVKSWTHAASIFWQVVKGLGEMEELYEFEHRDLHWGNILVQTVTPESRDEQGAANFLRTHNNWLLDPTISGVKATIIDFTLSRATPSAANTTTITTKSRSRTSSNSVPLYCPFDDNSLFEGEGDPQFQVYREMKSLTKGEWSCFWPGTNVLWLRYLVHKLVDVKCKSIKVPKGGSSEEVAAEMEAYDSLIKAAEKVDRDVLVMLNGREEVKEEREEKNATAKGRRKSFHPRTRKPPTITSGGRRSRATRVVSPLLHQREDKGGEEDGKKVVESASELMSLLNQ</sequence>
<feature type="region of interest" description="Disordered" evidence="9">
    <location>
        <begin position="816"/>
        <end position="876"/>
    </location>
</feature>
<keyword evidence="12" id="KW-1185">Reference proteome</keyword>
<feature type="compositionally biased region" description="Polar residues" evidence="9">
    <location>
        <begin position="75"/>
        <end position="91"/>
    </location>
</feature>
<dbReference type="InterPro" id="IPR011009">
    <property type="entry name" value="Kinase-like_dom_sf"/>
</dbReference>
<comment type="catalytic activity">
    <reaction evidence="7">
        <text>L-threonyl-[protein] + ATP = O-phospho-L-threonyl-[protein] + ADP + H(+)</text>
        <dbReference type="Rhea" id="RHEA:46608"/>
        <dbReference type="Rhea" id="RHEA-COMP:11060"/>
        <dbReference type="Rhea" id="RHEA-COMP:11605"/>
        <dbReference type="ChEBI" id="CHEBI:15378"/>
        <dbReference type="ChEBI" id="CHEBI:30013"/>
        <dbReference type="ChEBI" id="CHEBI:30616"/>
        <dbReference type="ChEBI" id="CHEBI:61977"/>
        <dbReference type="ChEBI" id="CHEBI:456216"/>
        <dbReference type="EC" id="2.7.11.1"/>
    </reaction>
</comment>
<dbReference type="GO" id="GO:0035556">
    <property type="term" value="P:intracellular signal transduction"/>
    <property type="evidence" value="ECO:0007669"/>
    <property type="project" value="TreeGrafter"/>
</dbReference>
<evidence type="ECO:0000256" key="6">
    <source>
        <dbReference type="ARBA" id="ARBA00022840"/>
    </source>
</evidence>
<dbReference type="AlphaFoldDB" id="A0AAJ4XLA5"/>
<feature type="compositionally biased region" description="Basic and acidic residues" evidence="9">
    <location>
        <begin position="816"/>
        <end position="826"/>
    </location>
</feature>
<evidence type="ECO:0000256" key="2">
    <source>
        <dbReference type="ARBA" id="ARBA00022527"/>
    </source>
</evidence>
<dbReference type="InterPro" id="IPR024604">
    <property type="entry name" value="GSG2_C"/>
</dbReference>
<comment type="catalytic activity">
    <reaction evidence="8">
        <text>L-seryl-[protein] + ATP = O-phospho-L-seryl-[protein] + ADP + H(+)</text>
        <dbReference type="Rhea" id="RHEA:17989"/>
        <dbReference type="Rhea" id="RHEA-COMP:9863"/>
        <dbReference type="Rhea" id="RHEA-COMP:11604"/>
        <dbReference type="ChEBI" id="CHEBI:15378"/>
        <dbReference type="ChEBI" id="CHEBI:29999"/>
        <dbReference type="ChEBI" id="CHEBI:30616"/>
        <dbReference type="ChEBI" id="CHEBI:83421"/>
        <dbReference type="ChEBI" id="CHEBI:456216"/>
        <dbReference type="EC" id="2.7.11.1"/>
    </reaction>
</comment>
<evidence type="ECO:0000256" key="8">
    <source>
        <dbReference type="ARBA" id="ARBA00048679"/>
    </source>
</evidence>
<proteinExistence type="predicted"/>
<accession>A0AAJ4XLA5</accession>
<evidence type="ECO:0000313" key="11">
    <source>
        <dbReference type="EMBL" id="SNX84213.1"/>
    </source>
</evidence>
<feature type="region of interest" description="Disordered" evidence="9">
    <location>
        <begin position="264"/>
        <end position="313"/>
    </location>
</feature>
<dbReference type="Pfam" id="PF12330">
    <property type="entry name" value="Haspin_kinase"/>
    <property type="match status" value="1"/>
</dbReference>
<dbReference type="Proteomes" id="UP001294444">
    <property type="component" value="Unassembled WGS sequence"/>
</dbReference>
<feature type="region of interest" description="Disordered" evidence="9">
    <location>
        <begin position="28"/>
        <end position="91"/>
    </location>
</feature>
<dbReference type="SUPFAM" id="SSF56112">
    <property type="entry name" value="Protein kinase-like (PK-like)"/>
    <property type="match status" value="1"/>
</dbReference>